<evidence type="ECO:0000313" key="6">
    <source>
        <dbReference type="Proteomes" id="UP000886876"/>
    </source>
</evidence>
<keyword evidence="3 4" id="KW-0732">Signal</keyword>
<accession>A0A9D1G6W6</accession>
<dbReference type="SUPFAM" id="SSF53850">
    <property type="entry name" value="Periplasmic binding protein-like II"/>
    <property type="match status" value="1"/>
</dbReference>
<evidence type="ECO:0000256" key="3">
    <source>
        <dbReference type="ARBA" id="ARBA00022729"/>
    </source>
</evidence>
<dbReference type="PANTHER" id="PTHR43649">
    <property type="entry name" value="ARABINOSE-BINDING PROTEIN-RELATED"/>
    <property type="match status" value="1"/>
</dbReference>
<dbReference type="InterPro" id="IPR011047">
    <property type="entry name" value="Quinoprotein_ADH-like_sf"/>
</dbReference>
<dbReference type="AlphaFoldDB" id="A0A9D1G6W6"/>
<dbReference type="Proteomes" id="UP000886876">
    <property type="component" value="Unassembled WGS sequence"/>
</dbReference>
<organism evidence="5 6">
    <name type="scientific">Candidatus Scatomorpha pullistercoris</name>
    <dbReference type="NCBI Taxonomy" id="2840929"/>
    <lineage>
        <taxon>Bacteria</taxon>
        <taxon>Bacillati</taxon>
        <taxon>Bacillota</taxon>
        <taxon>Clostridia</taxon>
        <taxon>Eubacteriales</taxon>
        <taxon>Candidatus Scatomorpha</taxon>
    </lineage>
</organism>
<evidence type="ECO:0000256" key="2">
    <source>
        <dbReference type="ARBA" id="ARBA00022448"/>
    </source>
</evidence>
<protein>
    <submittedName>
        <fullName evidence="5">Extracellular solute-binding protein</fullName>
    </submittedName>
</protein>
<dbReference type="InterPro" id="IPR006059">
    <property type="entry name" value="SBP"/>
</dbReference>
<evidence type="ECO:0000256" key="1">
    <source>
        <dbReference type="ARBA" id="ARBA00008520"/>
    </source>
</evidence>
<dbReference type="EMBL" id="DVJS01000183">
    <property type="protein sequence ID" value="HIS97784.1"/>
    <property type="molecule type" value="Genomic_DNA"/>
</dbReference>
<evidence type="ECO:0000313" key="5">
    <source>
        <dbReference type="EMBL" id="HIS97784.1"/>
    </source>
</evidence>
<dbReference type="PANTHER" id="PTHR43649:SF34">
    <property type="entry name" value="ABC TRANSPORTER PERIPLASMIC-BINDING PROTEIN YCJN-RELATED"/>
    <property type="match status" value="1"/>
</dbReference>
<dbReference type="Gene3D" id="3.40.190.10">
    <property type="entry name" value="Periplasmic binding protein-like II"/>
    <property type="match status" value="1"/>
</dbReference>
<keyword evidence="2" id="KW-0813">Transport</keyword>
<feature type="signal peptide" evidence="4">
    <location>
        <begin position="1"/>
        <end position="22"/>
    </location>
</feature>
<gene>
    <name evidence="5" type="ORF">IAD42_07410</name>
</gene>
<proteinExistence type="inferred from homology"/>
<comment type="similarity">
    <text evidence="1">Belongs to the bacterial solute-binding protein 1 family.</text>
</comment>
<name>A0A9D1G6W6_9FIRM</name>
<reference evidence="5" key="1">
    <citation type="submission" date="2020-10" db="EMBL/GenBank/DDBJ databases">
        <authorList>
            <person name="Gilroy R."/>
        </authorList>
    </citation>
    <scope>NUCLEOTIDE SEQUENCE</scope>
    <source>
        <strain evidence="5">ChiHecec3B27-6122</strain>
    </source>
</reference>
<feature type="chain" id="PRO_5038890122" evidence="4">
    <location>
        <begin position="23"/>
        <end position="664"/>
    </location>
</feature>
<reference evidence="5" key="2">
    <citation type="journal article" date="2021" name="PeerJ">
        <title>Extensive microbial diversity within the chicken gut microbiome revealed by metagenomics and culture.</title>
        <authorList>
            <person name="Gilroy R."/>
            <person name="Ravi A."/>
            <person name="Getino M."/>
            <person name="Pursley I."/>
            <person name="Horton D.L."/>
            <person name="Alikhan N.F."/>
            <person name="Baker D."/>
            <person name="Gharbi K."/>
            <person name="Hall N."/>
            <person name="Watson M."/>
            <person name="Adriaenssens E.M."/>
            <person name="Foster-Nyarko E."/>
            <person name="Jarju S."/>
            <person name="Secka A."/>
            <person name="Antonio M."/>
            <person name="Oren A."/>
            <person name="Chaudhuri R.R."/>
            <person name="La Ragione R."/>
            <person name="Hildebrand F."/>
            <person name="Pallen M.J."/>
        </authorList>
    </citation>
    <scope>NUCLEOTIDE SEQUENCE</scope>
    <source>
        <strain evidence="5">ChiHecec3B27-6122</strain>
    </source>
</reference>
<sequence length="664" mass="71905">MKKHTRIAALLMAAALMLTLLAGCGGGPEGEQTTDEPGGEASGLVWVSEFTNVNGIDDYISNPVISDGKAYVSQSGYDETTGTWTPSIWAIDLTTGEASKLEGYTPSVGPDGYEDVYVSINSLSAAADGGFWVSESINATRFNLPEGFNEETGDRYQYAEEYSSAALRHLDSTGAEVSSIDLSAAQAAAEANSQATADMYGGSVYLSSSGSDAEGNIGLLYNQSILVMLSNTGEVLYSGYQDGWWDRFMTLPDGTLAMTGRGSSGYVLRPLDFAAKGFGEDIELPQDAYNIYSGGGDYTLSYINSSCVYGFKAETGESVQLASLINCDVNEENINALALTDDGGILCLLFSYDDNSAEIAHLVQKDASEIPETKTLRLACNYLSQELRRQVLDFNRANTGVRIEVIDYSQYATEDDYSAGITKLNTEIISGNVPDLFVADELPIEQYGAKGLLYDLYELIDSDEELSRDSFFPNVLKAMETDGKLYSITSAFGIVSLVGNADVVGEEMGWTLQEMMDVANAHPEVQYLLDPYTTRASMLQTMLALNLGDYVDWATGECSFTGQDFIDVLNFCNMFPESYDYNSSNSESTPALISSGRQLLSTYSASDFEQFQMYEAMFGGQLAFKGFPTSEGVGNVVVPNGSRLSISSTCEDVEAAWSFVREML</sequence>
<dbReference type="InterPro" id="IPR050490">
    <property type="entry name" value="Bact_solute-bd_prot1"/>
</dbReference>
<dbReference type="PROSITE" id="PS51257">
    <property type="entry name" value="PROKAR_LIPOPROTEIN"/>
    <property type="match status" value="1"/>
</dbReference>
<feature type="non-terminal residue" evidence="5">
    <location>
        <position position="664"/>
    </location>
</feature>
<dbReference type="SUPFAM" id="SSF50998">
    <property type="entry name" value="Quinoprotein alcohol dehydrogenase-like"/>
    <property type="match status" value="1"/>
</dbReference>
<dbReference type="Pfam" id="PF13416">
    <property type="entry name" value="SBP_bac_8"/>
    <property type="match status" value="1"/>
</dbReference>
<evidence type="ECO:0000256" key="4">
    <source>
        <dbReference type="SAM" id="SignalP"/>
    </source>
</evidence>
<comment type="caution">
    <text evidence="5">The sequence shown here is derived from an EMBL/GenBank/DDBJ whole genome shotgun (WGS) entry which is preliminary data.</text>
</comment>